<keyword evidence="3 9" id="KW-0813">Transport</keyword>
<dbReference type="GO" id="GO:0015188">
    <property type="term" value="F:L-isoleucine transmembrane transporter activity"/>
    <property type="evidence" value="ECO:0007669"/>
    <property type="project" value="TreeGrafter"/>
</dbReference>
<evidence type="ECO:0000313" key="15">
    <source>
        <dbReference type="Proteomes" id="UP000268870"/>
    </source>
</evidence>
<comment type="similarity">
    <text evidence="2 9">Belongs to the branched chain amino acid transporter family.</text>
</comment>
<dbReference type="EMBL" id="LCVB01000039">
    <property type="protein sequence ID" value="KLJ27136.1"/>
    <property type="molecule type" value="Genomic_DNA"/>
</dbReference>
<keyword evidence="6 9" id="KW-0029">Amino-acid transport</keyword>
<dbReference type="PANTHER" id="PTHR30588">
    <property type="entry name" value="BRANCHED-CHAIN AMINO ACID TRANSPORT SYSTEM 2 CARRIER PROTEIN"/>
    <property type="match status" value="1"/>
</dbReference>
<dbReference type="EMBL" id="QHGZ01000258">
    <property type="protein sequence ID" value="RDY74572.1"/>
    <property type="molecule type" value="Genomic_DNA"/>
</dbReference>
<dbReference type="InterPro" id="IPR004685">
    <property type="entry name" value="Brnchd-chn_aa_trnsp_Livcs"/>
</dbReference>
<feature type="transmembrane region" description="Helical" evidence="9">
    <location>
        <begin position="77"/>
        <end position="97"/>
    </location>
</feature>
<dbReference type="OMA" id="IWPAGPI"/>
<accession>A0A076YUC1</accession>
<evidence type="ECO:0000256" key="5">
    <source>
        <dbReference type="ARBA" id="ARBA00022692"/>
    </source>
</evidence>
<dbReference type="NCBIfam" id="TIGR00796">
    <property type="entry name" value="livcs"/>
    <property type="match status" value="1"/>
</dbReference>
<evidence type="ECO:0000256" key="8">
    <source>
        <dbReference type="ARBA" id="ARBA00023136"/>
    </source>
</evidence>
<reference evidence="10 13" key="1">
    <citation type="journal article" date="2015" name="PLoS ONE">
        <title>Genomic analysis reveals the molecular basis for capsule loss in the group B streptococcus population.</title>
        <authorList>
            <consortium name="DEVANI Consortium"/>
            <person name="Rosini R."/>
            <person name="Campisi E."/>
            <person name="De Chiara M."/>
            <person name="Tettelin H."/>
            <person name="Rinaudo D."/>
            <person name="Toniolo C."/>
            <person name="Metruccio M."/>
            <person name="Guidotti S."/>
            <person name="Sorensen U.B."/>
            <person name="Kilian M."/>
            <person name="Ramirez M."/>
            <person name="Janulczyk R."/>
            <person name="Donati C."/>
            <person name="Grandi G."/>
            <person name="Margarit I."/>
        </authorList>
    </citation>
    <scope>NUCLEOTIDE SEQUENCE [LARGE SCALE GENOMIC DNA]</scope>
    <source>
        <strain evidence="10 13">ES-PW-063</strain>
    </source>
</reference>
<dbReference type="EMBL" id="LR134265">
    <property type="protein sequence ID" value="VED64233.1"/>
    <property type="molecule type" value="Genomic_DNA"/>
</dbReference>
<keyword evidence="5 9" id="KW-0812">Transmembrane</keyword>
<protein>
    <recommendedName>
        <fullName evidence="9">Branched-chain amino acid transport system carrier protein</fullName>
    </recommendedName>
</protein>
<feature type="transmembrane region" description="Helical" evidence="9">
    <location>
        <begin position="191"/>
        <end position="215"/>
    </location>
</feature>
<evidence type="ECO:0000256" key="6">
    <source>
        <dbReference type="ARBA" id="ARBA00022970"/>
    </source>
</evidence>
<comment type="subcellular location">
    <subcellularLocation>
        <location evidence="1 9">Cell membrane</location>
        <topology evidence="1 9">Multi-pass membrane protein</topology>
    </subcellularLocation>
</comment>
<dbReference type="GO" id="GO:0015820">
    <property type="term" value="P:L-leucine transport"/>
    <property type="evidence" value="ECO:0007669"/>
    <property type="project" value="TreeGrafter"/>
</dbReference>
<gene>
    <name evidence="11" type="primary">brnQ</name>
    <name evidence="12" type="synonym">brnQ_2</name>
    <name evidence="11" type="ORF">C4618_12985</name>
    <name evidence="12" type="ORF">NCTC8184_00202</name>
    <name evidence="10" type="ORF">WA45_11155</name>
</gene>
<dbReference type="GO" id="GO:0015818">
    <property type="term" value="P:isoleucine transport"/>
    <property type="evidence" value="ECO:0007669"/>
    <property type="project" value="TreeGrafter"/>
</dbReference>
<keyword evidence="7 9" id="KW-1133">Transmembrane helix</keyword>
<keyword evidence="4" id="KW-1003">Cell membrane</keyword>
<evidence type="ECO:0000256" key="7">
    <source>
        <dbReference type="ARBA" id="ARBA00022989"/>
    </source>
</evidence>
<dbReference type="RefSeq" id="WP_000769345.1">
    <property type="nucleotide sequence ID" value="NZ_AP018935.1"/>
</dbReference>
<reference evidence="11 14" key="2">
    <citation type="journal article" date="2018" name="Emerg. Microbes Infect.">
        <title>Phenotypic and molecular analysis of nontypeable Group B streptococci: identification of cps2a and hybrid cps2a/cps5 Group B streptococcal capsule gene clusters.</title>
        <authorList>
            <person name="Alhhazmi A."/>
            <person name="Tyrrell G.J."/>
        </authorList>
    </citation>
    <scope>NUCLEOTIDE SEQUENCE [LARGE SCALE GENOMIC DNA]</scope>
    <source>
        <strain evidence="11 14">PLGBS17</strain>
    </source>
</reference>
<name>A0A076YUC1_STRAG</name>
<evidence type="ECO:0000313" key="12">
    <source>
        <dbReference type="EMBL" id="VED64233.1"/>
    </source>
</evidence>
<feature type="transmembrane region" description="Helical" evidence="9">
    <location>
        <begin position="432"/>
        <end position="450"/>
    </location>
</feature>
<feature type="transmembrane region" description="Helical" evidence="9">
    <location>
        <begin position="385"/>
        <end position="403"/>
    </location>
</feature>
<dbReference type="Proteomes" id="UP000256718">
    <property type="component" value="Unassembled WGS sequence"/>
</dbReference>
<feature type="transmembrane region" description="Helical" evidence="9">
    <location>
        <begin position="148"/>
        <end position="171"/>
    </location>
</feature>
<feature type="transmembrane region" description="Helical" evidence="9">
    <location>
        <begin position="117"/>
        <end position="136"/>
    </location>
</feature>
<feature type="transmembrane region" description="Helical" evidence="9">
    <location>
        <begin position="7"/>
        <end position="26"/>
    </location>
</feature>
<evidence type="ECO:0000256" key="4">
    <source>
        <dbReference type="ARBA" id="ARBA00022475"/>
    </source>
</evidence>
<evidence type="ECO:0000313" key="14">
    <source>
        <dbReference type="Proteomes" id="UP000256718"/>
    </source>
</evidence>
<evidence type="ECO:0000313" key="10">
    <source>
        <dbReference type="EMBL" id="KLJ27136.1"/>
    </source>
</evidence>
<evidence type="ECO:0000256" key="1">
    <source>
        <dbReference type="ARBA" id="ARBA00004651"/>
    </source>
</evidence>
<sequence length="455" mass="48930">MKLKNTYIIIGLMLFALFFGAGNLIYPAYLGIYSGSNWAWAIIGFCLTGVTLPLLGVAAVAYSGATDVESFTKPVSKTYAIFFAVALYLSIGPFFAIPRTGATSFSVGIQPILGDSSLVKIIYGLIFFGISYFLAIRPSQIVDRIGKYLTPFLLTVISILIIASLIHPAAIVGTPHNASTNVSDAFKDLPFLAGLIQGYGTMDALASIAFAIIVIQASKQYGAITKKEITSMALKSGAIATFLLAFIYIFVGRIGATSQSLFKFANGSFLLHNTPIDGGHVLSQSANFYLGIVGQAILGTAIFLACLTTATGLITACAEYFHKLLPKISHITWATIFTLIAITFYFGGLSEIIRWSLPVLYLLYPLTIVLIFLVFFDQKFESSRIVYQTSIAATAVAALYDALSKLGEMTGLFTIPSALTTFFTKVVPLGEYSMGWISFAICGVLVGLILKKVKA</sequence>
<feature type="transmembrane region" description="Helical" evidence="9">
    <location>
        <begin position="38"/>
        <end position="65"/>
    </location>
</feature>
<organism evidence="11 14">
    <name type="scientific">Streptococcus agalactiae</name>
    <dbReference type="NCBI Taxonomy" id="1311"/>
    <lineage>
        <taxon>Bacteria</taxon>
        <taxon>Bacillati</taxon>
        <taxon>Bacillota</taxon>
        <taxon>Bacilli</taxon>
        <taxon>Lactobacillales</taxon>
        <taxon>Streptococcaceae</taxon>
        <taxon>Streptococcus</taxon>
    </lineage>
</organism>
<evidence type="ECO:0000256" key="2">
    <source>
        <dbReference type="ARBA" id="ARBA00008540"/>
    </source>
</evidence>
<dbReference type="GO" id="GO:0005886">
    <property type="term" value="C:plasma membrane"/>
    <property type="evidence" value="ECO:0007669"/>
    <property type="project" value="UniProtKB-SubCell"/>
</dbReference>
<dbReference type="GO" id="GO:0005304">
    <property type="term" value="F:L-valine transmembrane transporter activity"/>
    <property type="evidence" value="ECO:0007669"/>
    <property type="project" value="TreeGrafter"/>
</dbReference>
<evidence type="ECO:0000313" key="13">
    <source>
        <dbReference type="Proteomes" id="UP000035174"/>
    </source>
</evidence>
<reference evidence="12 15" key="3">
    <citation type="submission" date="2018-12" db="EMBL/GenBank/DDBJ databases">
        <authorList>
            <consortium name="Pathogen Informatics"/>
        </authorList>
    </citation>
    <scope>NUCLEOTIDE SEQUENCE [LARGE SCALE GENOMIC DNA]</scope>
    <source>
        <strain evidence="12 15">NCTC8184</strain>
    </source>
</reference>
<dbReference type="Proteomes" id="UP000035174">
    <property type="component" value="Unassembled WGS sequence"/>
</dbReference>
<dbReference type="PANTHER" id="PTHR30588:SF0">
    <property type="entry name" value="BRANCHED-CHAIN AMINO ACID PERMEASE BRNQ"/>
    <property type="match status" value="1"/>
</dbReference>
<dbReference type="GO" id="GO:0015190">
    <property type="term" value="F:L-leucine transmembrane transporter activity"/>
    <property type="evidence" value="ECO:0007669"/>
    <property type="project" value="TreeGrafter"/>
</dbReference>
<proteinExistence type="inferred from homology"/>
<feature type="transmembrane region" description="Helical" evidence="9">
    <location>
        <begin position="236"/>
        <end position="256"/>
    </location>
</feature>
<dbReference type="AlphaFoldDB" id="A0A076YUC1"/>
<evidence type="ECO:0000313" key="11">
    <source>
        <dbReference type="EMBL" id="RDY74572.1"/>
    </source>
</evidence>
<comment type="function">
    <text evidence="9">Component of the transport system for branched-chain amino acids.</text>
</comment>
<evidence type="ECO:0000256" key="9">
    <source>
        <dbReference type="RuleBase" id="RU362122"/>
    </source>
</evidence>
<evidence type="ECO:0000256" key="3">
    <source>
        <dbReference type="ARBA" id="ARBA00022448"/>
    </source>
</evidence>
<feature type="transmembrane region" description="Helical" evidence="9">
    <location>
        <begin position="328"/>
        <end position="346"/>
    </location>
</feature>
<dbReference type="Pfam" id="PF05525">
    <property type="entry name" value="Branch_AA_trans"/>
    <property type="match status" value="1"/>
</dbReference>
<feature type="transmembrane region" description="Helical" evidence="9">
    <location>
        <begin position="352"/>
        <end position="376"/>
    </location>
</feature>
<dbReference type="Proteomes" id="UP000268870">
    <property type="component" value="Chromosome"/>
</dbReference>
<feature type="transmembrane region" description="Helical" evidence="9">
    <location>
        <begin position="288"/>
        <end position="316"/>
    </location>
</feature>
<keyword evidence="8 9" id="KW-0472">Membrane</keyword>